<dbReference type="InterPro" id="IPR011006">
    <property type="entry name" value="CheY-like_superfamily"/>
</dbReference>
<dbReference type="Gene3D" id="3.30.565.10">
    <property type="entry name" value="Histidine kinase-like ATPase, C-terminal domain"/>
    <property type="match status" value="2"/>
</dbReference>
<dbReference type="RefSeq" id="WP_207858595.1">
    <property type="nucleotide sequence ID" value="NZ_JAFREP010000007.1"/>
</dbReference>
<dbReference type="PROSITE" id="PS50110">
    <property type="entry name" value="RESPONSE_REGULATORY"/>
    <property type="match status" value="1"/>
</dbReference>
<dbReference type="SUPFAM" id="SSF52172">
    <property type="entry name" value="CheY-like"/>
    <property type="match status" value="1"/>
</dbReference>
<dbReference type="InterPro" id="IPR011123">
    <property type="entry name" value="Y_Y_Y"/>
</dbReference>
<dbReference type="EMBL" id="JAFREP010000007">
    <property type="protein sequence ID" value="MBO1318819.1"/>
    <property type="molecule type" value="Genomic_DNA"/>
</dbReference>
<dbReference type="InterPro" id="IPR013783">
    <property type="entry name" value="Ig-like_fold"/>
</dbReference>
<dbReference type="Gene3D" id="2.60.40.10">
    <property type="entry name" value="Immunoglobulins"/>
    <property type="match status" value="1"/>
</dbReference>
<dbReference type="InterPro" id="IPR004358">
    <property type="entry name" value="Sig_transdc_His_kin-like_C"/>
</dbReference>
<dbReference type="CDD" id="cd00082">
    <property type="entry name" value="HisKA"/>
    <property type="match status" value="2"/>
</dbReference>
<dbReference type="InterPro" id="IPR029016">
    <property type="entry name" value="GAF-like_dom_sf"/>
</dbReference>
<dbReference type="InterPro" id="IPR005467">
    <property type="entry name" value="His_kinase_dom"/>
</dbReference>
<dbReference type="InterPro" id="IPR015943">
    <property type="entry name" value="WD40/YVTN_repeat-like_dom_sf"/>
</dbReference>
<dbReference type="InterPro" id="IPR001789">
    <property type="entry name" value="Sig_transdc_resp-reg_receiver"/>
</dbReference>
<feature type="domain" description="Histidine kinase" evidence="5">
    <location>
        <begin position="1335"/>
        <end position="1579"/>
    </location>
</feature>
<dbReference type="InterPro" id="IPR036097">
    <property type="entry name" value="HisK_dim/P_sf"/>
</dbReference>
<dbReference type="SMART" id="SM00387">
    <property type="entry name" value="HATPase_c"/>
    <property type="match status" value="2"/>
</dbReference>
<dbReference type="SUPFAM" id="SSF55874">
    <property type="entry name" value="ATPase domain of HSP90 chaperone/DNA topoisomerase II/histidine kinase"/>
    <property type="match status" value="2"/>
</dbReference>
<feature type="modified residue" description="4-aspartylphosphate" evidence="4">
    <location>
        <position position="1033"/>
    </location>
</feature>
<keyword evidence="3 4" id="KW-0597">Phosphoprotein</keyword>
<dbReference type="SUPFAM" id="SSF47384">
    <property type="entry name" value="Homodimeric domain of signal transducing histidine kinase"/>
    <property type="match status" value="2"/>
</dbReference>
<dbReference type="Gene3D" id="1.10.287.130">
    <property type="match status" value="2"/>
</dbReference>
<dbReference type="InterPro" id="IPR011110">
    <property type="entry name" value="Reg_prop"/>
</dbReference>
<dbReference type="InterPro" id="IPR003594">
    <property type="entry name" value="HATPase_dom"/>
</dbReference>
<comment type="caution">
    <text evidence="7">The sequence shown here is derived from an EMBL/GenBank/DDBJ whole genome shotgun (WGS) entry which is preliminary data.</text>
</comment>
<dbReference type="PRINTS" id="PR00344">
    <property type="entry name" value="BCTRLSENSOR"/>
</dbReference>
<proteinExistence type="predicted"/>
<feature type="domain" description="Response regulatory" evidence="6">
    <location>
        <begin position="982"/>
        <end position="1100"/>
    </location>
</feature>
<gene>
    <name evidence="7" type="ORF">J3U88_10125</name>
</gene>
<dbReference type="SUPFAM" id="SSF55781">
    <property type="entry name" value="GAF domain-like"/>
    <property type="match status" value="1"/>
</dbReference>
<comment type="catalytic activity">
    <reaction evidence="1">
        <text>ATP + protein L-histidine = ADP + protein N-phospho-L-histidine.</text>
        <dbReference type="EC" id="2.7.13.3"/>
    </reaction>
</comment>
<keyword evidence="8" id="KW-1185">Reference proteome</keyword>
<dbReference type="Pfam" id="PF00512">
    <property type="entry name" value="HisKA"/>
    <property type="match status" value="1"/>
</dbReference>
<evidence type="ECO:0000256" key="1">
    <source>
        <dbReference type="ARBA" id="ARBA00000085"/>
    </source>
</evidence>
<dbReference type="SUPFAM" id="SSF63829">
    <property type="entry name" value="Calcium-dependent phosphotriesterase"/>
    <property type="match status" value="2"/>
</dbReference>
<evidence type="ECO:0000256" key="3">
    <source>
        <dbReference type="ARBA" id="ARBA00022553"/>
    </source>
</evidence>
<protein>
    <recommendedName>
        <fullName evidence="2">histidine kinase</fullName>
        <ecNumber evidence="2">2.7.13.3</ecNumber>
    </recommendedName>
</protein>
<evidence type="ECO:0000259" key="5">
    <source>
        <dbReference type="PROSITE" id="PS50109"/>
    </source>
</evidence>
<dbReference type="Pfam" id="PF07495">
    <property type="entry name" value="Y_Y_Y"/>
    <property type="match status" value="1"/>
</dbReference>
<reference evidence="7" key="1">
    <citation type="submission" date="2021-03" db="EMBL/GenBank/DDBJ databases">
        <authorList>
            <person name="Wang G."/>
        </authorList>
    </citation>
    <scope>NUCLEOTIDE SEQUENCE</scope>
    <source>
        <strain evidence="7">KCTC 12899</strain>
    </source>
</reference>
<dbReference type="Pfam" id="PF07494">
    <property type="entry name" value="Reg_prop"/>
    <property type="match status" value="1"/>
</dbReference>
<dbReference type="SMART" id="SM00448">
    <property type="entry name" value="REC"/>
    <property type="match status" value="1"/>
</dbReference>
<accession>A0A8J7Q7L7</accession>
<dbReference type="Gene3D" id="2.130.10.10">
    <property type="entry name" value="YVTN repeat-like/Quinoprotein amine dehydrogenase"/>
    <property type="match status" value="2"/>
</dbReference>
<dbReference type="FunFam" id="3.30.565.10:FF:000010">
    <property type="entry name" value="Sensor histidine kinase RcsC"/>
    <property type="match status" value="1"/>
</dbReference>
<dbReference type="SMART" id="SM00388">
    <property type="entry name" value="HisKA"/>
    <property type="match status" value="2"/>
</dbReference>
<dbReference type="Proteomes" id="UP000664417">
    <property type="component" value="Unassembled WGS sequence"/>
</dbReference>
<dbReference type="Pfam" id="PF02518">
    <property type="entry name" value="HATPase_c"/>
    <property type="match status" value="2"/>
</dbReference>
<dbReference type="InterPro" id="IPR036890">
    <property type="entry name" value="HATPase_C_sf"/>
</dbReference>
<evidence type="ECO:0000259" key="6">
    <source>
        <dbReference type="PROSITE" id="PS50110"/>
    </source>
</evidence>
<organism evidence="7 8">
    <name type="scientific">Acanthopleuribacter pedis</name>
    <dbReference type="NCBI Taxonomy" id="442870"/>
    <lineage>
        <taxon>Bacteria</taxon>
        <taxon>Pseudomonadati</taxon>
        <taxon>Acidobacteriota</taxon>
        <taxon>Holophagae</taxon>
        <taxon>Acanthopleuribacterales</taxon>
        <taxon>Acanthopleuribacteraceae</taxon>
        <taxon>Acanthopleuribacter</taxon>
    </lineage>
</organism>
<dbReference type="PANTHER" id="PTHR43547">
    <property type="entry name" value="TWO-COMPONENT HISTIDINE KINASE"/>
    <property type="match status" value="1"/>
</dbReference>
<dbReference type="InterPro" id="IPR003661">
    <property type="entry name" value="HisK_dim/P_dom"/>
</dbReference>
<dbReference type="Gene3D" id="3.30.450.40">
    <property type="match status" value="1"/>
</dbReference>
<dbReference type="GO" id="GO:0000155">
    <property type="term" value="F:phosphorelay sensor kinase activity"/>
    <property type="evidence" value="ECO:0007669"/>
    <property type="project" value="InterPro"/>
</dbReference>
<dbReference type="CDD" id="cd16922">
    <property type="entry name" value="HATPase_EvgS-ArcB-TorS-like"/>
    <property type="match status" value="1"/>
</dbReference>
<evidence type="ECO:0000313" key="7">
    <source>
        <dbReference type="EMBL" id="MBO1318819.1"/>
    </source>
</evidence>
<dbReference type="EC" id="2.7.13.3" evidence="2"/>
<evidence type="ECO:0000256" key="2">
    <source>
        <dbReference type="ARBA" id="ARBA00012438"/>
    </source>
</evidence>
<name>A0A8J7Q7L7_9BACT</name>
<dbReference type="PROSITE" id="PS50109">
    <property type="entry name" value="HIS_KIN"/>
    <property type="match status" value="2"/>
</dbReference>
<dbReference type="PANTHER" id="PTHR43547:SF2">
    <property type="entry name" value="HYBRID SIGNAL TRANSDUCTION HISTIDINE KINASE C"/>
    <property type="match status" value="1"/>
</dbReference>
<evidence type="ECO:0000313" key="8">
    <source>
        <dbReference type="Proteomes" id="UP000664417"/>
    </source>
</evidence>
<dbReference type="Gene3D" id="3.40.50.2300">
    <property type="match status" value="1"/>
</dbReference>
<evidence type="ECO:0000256" key="4">
    <source>
        <dbReference type="PROSITE-ProRule" id="PRU00169"/>
    </source>
</evidence>
<dbReference type="Pfam" id="PF00072">
    <property type="entry name" value="Response_reg"/>
    <property type="match status" value="1"/>
</dbReference>
<sequence length="1579" mass="178608">MNGLYLYREQLDQFEQVFSGHNVLAEGVVRNNRVESILERPDGSLWLGTNNGIVILSGIDTQKVLVTREMPEGHIDIAPRLINSMYQDQNGLVWIGSDQGLYLFQPSRDRFVKGLSLFSHFEEAGEFSFTSFREDDVGNLWIGSRQGLFCYRRKKGTFEHYRADRFEASSVSGNNVVELLVDRSGVVWIATTGSGISKYSYSRQMFNLLTSYPHINNSLSSKKVWSIDEDRRGMIWIGCGSDINLLDPKTGRVYRTALVGQQEFPLRESIRSIYQDENDDFYIGTSGSGLVFYDSRSEKFSQIPLSSKTDETLLTVFKILSGPDGRLWVATRRGLFLREPGSQDFKAIDLRKFRKVQNDSKTVNTFNLKMDQRNRLWIGTLNEGLYYQVKSGGLDFRQVPPIRGPEEGIGLSHSMVDAFASLNPQEMWVGTYGGGLNRIIFKENGVDIKRIEYVTEKEGFIDNNICGLLPEGKDVLWVSTANGIAKYNTRTRDIRAFDSRDGLQGEDFQAGSFLRASDGTFYFGGDLGMNYFKPEDVLLSDFQSEVIFTDLEVFNASVAENNKVLDSSVPIELSHKESVVAFRFSADDYNNPSKVDFEYKMTKYANKWLPVPENRLVTFTELPAGSYQLRVRATNHHGVWSKKELVLKIKSLPPFYLTWWAYSVYLVLGVSAATAFVKRRERDYKIQIQKREQELLNEKLVADRLKRVDKIKDEILANTSHELRTPLNGMIGLAKSMLDGVTGQLSYDQRDNLLMIVSSGIRLNNLVNDILDFSKMVTRELELNLSSQDVYSSVSMVLNLSKHLIGDKDVVLINELSTDCPYVLADNDRLQQILYNLVGNAIKFTERGSVRIGARRDGEHLWIDVRDTGVGINPDQFERIFQSFEQGDGSTSRKFGGTGLGLAVTKQLIELQNGEIKVESKVGRGSCFSVRLPISTVPLSEYTLPGLETVSKVNNLDASLEEEAMMRSRDFEMEITGDGIFKILVVDDNPVNQRVLVNRLVLERKFTIFKASSGAEALDIIFSEIPPDLVLLDIMMPEQSGYEVCKRVREEYSADELPILLVTAKNQVGDLVEGFDAGANDFLTKPISQEELISRVGVHLKMLELHRDLIASHEKLVHINRNLDQLVQDRTRELELSNIELKTLDQIVQVINQETDLPSLLATILRQGFQIFPQAQRTKFWMLDAAGASYKPVAWAGKGTEKVPALALTFDELDQRYVRDINHAHEDVFITRNTKLKDVPERMRELPLSKSSMVLVMVIDEKKQGFLVFENDHDPSAFTELDARKLFRLRGHVLSALDKARTLQELQYKNEAILKAQKQMVTQAKLASLGALTAGIAHEIRNPLNFINNFSVLSISLAEELKESLADHMDQLDQETVQEINDLVSDLEENASRISHHGHRAEDIVQRMLDHSRTGVGEKQRKEMNSLVEESVNFGFHGVISRYPQLNVDLERLYDPEVGEVEVMSNDISRVIINMVENACYALREKKNNLGEIFKPRLLVETRKNTDSVDVVIRDNGLGIPKDAVDQIFMPFYTTKPTGDGTGLGLSISYEIVTQGHNGQLYVNSEEGSFTEFIVRLPI</sequence>
<feature type="domain" description="Histidine kinase" evidence="5">
    <location>
        <begin position="718"/>
        <end position="936"/>
    </location>
</feature>